<sequence>MDQFQQHTVTNRAGNIVPKFYQRSQSVVDRNSASDTGPPSHKSLHQPEWPGPPVPVRSERRGAFRRRPGNSLEMKGLV</sequence>
<organism evidence="1 2">
    <name type="scientific">Daphnia magna</name>
    <dbReference type="NCBI Taxonomy" id="35525"/>
    <lineage>
        <taxon>Eukaryota</taxon>
        <taxon>Metazoa</taxon>
        <taxon>Ecdysozoa</taxon>
        <taxon>Arthropoda</taxon>
        <taxon>Crustacea</taxon>
        <taxon>Branchiopoda</taxon>
        <taxon>Diplostraca</taxon>
        <taxon>Cladocera</taxon>
        <taxon>Anomopoda</taxon>
        <taxon>Daphniidae</taxon>
        <taxon>Daphnia</taxon>
    </lineage>
</organism>
<reference evidence="1 2" key="1">
    <citation type="submission" date="2016-03" db="EMBL/GenBank/DDBJ databases">
        <title>EvidentialGene: Evidence-directed Construction of Genes on Genomes.</title>
        <authorList>
            <person name="Gilbert D.G."/>
            <person name="Choi J.-H."/>
            <person name="Mockaitis K."/>
            <person name="Colbourne J."/>
            <person name="Pfrender M."/>
        </authorList>
    </citation>
    <scope>NUCLEOTIDE SEQUENCE [LARGE SCALE GENOMIC DNA]</scope>
    <source>
        <strain evidence="1 2">Xinb3</strain>
        <tissue evidence="1">Complete organism</tissue>
    </source>
</reference>
<keyword evidence="2" id="KW-1185">Reference proteome</keyword>
<comment type="caution">
    <text evidence="1">The sequence shown here is derived from an EMBL/GenBank/DDBJ whole genome shotgun (WGS) entry which is preliminary data.</text>
</comment>
<evidence type="ECO:0000313" key="1">
    <source>
        <dbReference type="EMBL" id="KZS13868.1"/>
    </source>
</evidence>
<protein>
    <submittedName>
        <fullName evidence="1">Uncharacterized protein</fullName>
    </submittedName>
</protein>
<gene>
    <name evidence="1" type="ORF">APZ42_020958</name>
</gene>
<accession>A0A164X4N6</accession>
<evidence type="ECO:0000313" key="2">
    <source>
        <dbReference type="Proteomes" id="UP000076858"/>
    </source>
</evidence>
<dbReference type="AlphaFoldDB" id="A0A164X4N6"/>
<dbReference type="Proteomes" id="UP000076858">
    <property type="component" value="Unassembled WGS sequence"/>
</dbReference>
<proteinExistence type="predicted"/>
<name>A0A164X4N6_9CRUS</name>
<dbReference type="EMBL" id="LRGB01001019">
    <property type="protein sequence ID" value="KZS13868.1"/>
    <property type="molecule type" value="Genomic_DNA"/>
</dbReference>